<dbReference type="OrthoDB" id="23661at10239"/>
<protein>
    <submittedName>
        <fullName evidence="1">Uncharacterized protein</fullName>
    </submittedName>
</protein>
<proteinExistence type="predicted"/>
<sequence length="88" mass="10166">MTDHHDLLDRIDAVIRDAEIDELVDWQLARGGGSPMERLQWKTETTWSSVLALTLGRLSRETSFGAWLVDQVHEADQLVQRLRQRGRL</sequence>
<name>A0A142K9N7_9CAUD</name>
<dbReference type="Proteomes" id="UP000202604">
    <property type="component" value="Segment"/>
</dbReference>
<accession>A0A142K9N7</accession>
<dbReference type="RefSeq" id="YP_009304404.1">
    <property type="nucleotide sequence ID" value="NC_031269.1"/>
</dbReference>
<evidence type="ECO:0000313" key="1">
    <source>
        <dbReference type="EMBL" id="AMS02820.1"/>
    </source>
</evidence>
<reference evidence="2" key="1">
    <citation type="submission" date="2016-03" db="EMBL/GenBank/DDBJ databases">
        <authorList>
            <person name="Ploux O."/>
        </authorList>
    </citation>
    <scope>NUCLEOTIDE SEQUENCE [LARGE SCALE GENOMIC DNA]</scope>
</reference>
<evidence type="ECO:0000313" key="2">
    <source>
        <dbReference type="Proteomes" id="UP000202604"/>
    </source>
</evidence>
<dbReference type="EMBL" id="KU963249">
    <property type="protein sequence ID" value="AMS02820.1"/>
    <property type="molecule type" value="Genomic_DNA"/>
</dbReference>
<dbReference type="KEGG" id="vg:29126538"/>
<organism evidence="1 2">
    <name type="scientific">Gordonia phage Yeezy</name>
    <dbReference type="NCBI Taxonomy" id="1821565"/>
    <lineage>
        <taxon>Viruses</taxon>
        <taxon>Duplodnaviria</taxon>
        <taxon>Heunggongvirae</taxon>
        <taxon>Uroviricota</taxon>
        <taxon>Caudoviricetes</taxon>
        <taxon>Nymbaxtervirinae</taxon>
        <taxon>Baxterfoxvirus</taxon>
        <taxon>Baxterfoxvirus yeezy</taxon>
        <taxon>Baxtervirus yeezy</taxon>
    </lineage>
</organism>
<gene>
    <name evidence="1" type="primary">75</name>
    <name evidence="1" type="ORF">SEA_YEEZY_75</name>
</gene>
<dbReference type="GeneID" id="29126538"/>
<keyword evidence="2" id="KW-1185">Reference proteome</keyword>